<comment type="caution">
    <text evidence="2">The sequence shown here is derived from an EMBL/GenBank/DDBJ whole genome shotgun (WGS) entry which is preliminary data.</text>
</comment>
<accession>A0A2R6P8M1</accession>
<feature type="compositionally biased region" description="Polar residues" evidence="1">
    <location>
        <begin position="179"/>
        <end position="196"/>
    </location>
</feature>
<dbReference type="Proteomes" id="UP000186601">
    <property type="component" value="Unassembled WGS sequence"/>
</dbReference>
<feature type="region of interest" description="Disordered" evidence="1">
    <location>
        <begin position="78"/>
        <end position="97"/>
    </location>
</feature>
<organism evidence="2 3">
    <name type="scientific">Hermanssonia centrifuga</name>
    <dbReference type="NCBI Taxonomy" id="98765"/>
    <lineage>
        <taxon>Eukaryota</taxon>
        <taxon>Fungi</taxon>
        <taxon>Dikarya</taxon>
        <taxon>Basidiomycota</taxon>
        <taxon>Agaricomycotina</taxon>
        <taxon>Agaricomycetes</taxon>
        <taxon>Polyporales</taxon>
        <taxon>Meruliaceae</taxon>
        <taxon>Hermanssonia</taxon>
    </lineage>
</organism>
<dbReference type="AlphaFoldDB" id="A0A2R6P8M1"/>
<evidence type="ECO:0000256" key="1">
    <source>
        <dbReference type="SAM" id="MobiDB-lite"/>
    </source>
</evidence>
<feature type="region of interest" description="Disordered" evidence="1">
    <location>
        <begin position="177"/>
        <end position="205"/>
    </location>
</feature>
<evidence type="ECO:0000313" key="3">
    <source>
        <dbReference type="Proteomes" id="UP000186601"/>
    </source>
</evidence>
<gene>
    <name evidence="2" type="ORF">PHLCEN_2v5216</name>
</gene>
<name>A0A2R6P8M1_9APHY</name>
<evidence type="ECO:0000313" key="2">
    <source>
        <dbReference type="EMBL" id="PSR87209.1"/>
    </source>
</evidence>
<keyword evidence="3" id="KW-1185">Reference proteome</keyword>
<sequence>MSSFEPPLSLVFFPPARESIYYAEMKTVEKSENRVPNAAGSPYAPLASPFQTFPEDCDEQMRTPNVPESQDEWRILLPSEHDASLSDSDSDYEGGEEYFQRDLWSDAEYHESDSKNESLSGKYYYDALHVAHPRPPRAGTSSPSVDAEFILVDLEELCATLYTKLSTLEFGTKTDEVGTKQSRVFSKSKSPYSQCSGPGEQEAWN</sequence>
<protein>
    <submittedName>
        <fullName evidence="2">Uncharacterized protein</fullName>
    </submittedName>
</protein>
<reference evidence="2 3" key="1">
    <citation type="submission" date="2018-02" db="EMBL/GenBank/DDBJ databases">
        <title>Genome sequence of the basidiomycete white-rot fungus Phlebia centrifuga.</title>
        <authorList>
            <person name="Granchi Z."/>
            <person name="Peng M."/>
            <person name="de Vries R.P."/>
            <person name="Hilden K."/>
            <person name="Makela M.R."/>
            <person name="Grigoriev I."/>
            <person name="Riley R."/>
        </authorList>
    </citation>
    <scope>NUCLEOTIDE SEQUENCE [LARGE SCALE GENOMIC DNA]</scope>
    <source>
        <strain evidence="2 3">FBCC195</strain>
    </source>
</reference>
<dbReference type="EMBL" id="MLYV02000516">
    <property type="protein sequence ID" value="PSR87209.1"/>
    <property type="molecule type" value="Genomic_DNA"/>
</dbReference>
<proteinExistence type="predicted"/>